<dbReference type="EMBL" id="RDRB01000002">
    <property type="protein sequence ID" value="ROU03535.1"/>
    <property type="molecule type" value="Genomic_DNA"/>
</dbReference>
<dbReference type="AlphaFoldDB" id="A0A3N2R7W1"/>
<keyword evidence="3" id="KW-1185">Reference proteome</keyword>
<dbReference type="Proteomes" id="UP000268016">
    <property type="component" value="Unassembled WGS sequence"/>
</dbReference>
<name>A0A3N2R7W1_9RHOB</name>
<gene>
    <name evidence="2" type="ORF">EAT49_04350</name>
</gene>
<feature type="region of interest" description="Disordered" evidence="1">
    <location>
        <begin position="66"/>
        <end position="127"/>
    </location>
</feature>
<reference evidence="2 3" key="1">
    <citation type="submission" date="2018-10" db="EMBL/GenBank/DDBJ databases">
        <title>Histidinibacterium lentulum gen. nov., sp. nov., a marine bacterium from the culture broth of Picochlorum sp. 122.</title>
        <authorList>
            <person name="Wang G."/>
        </authorList>
    </citation>
    <scope>NUCLEOTIDE SEQUENCE [LARGE SCALE GENOMIC DNA]</scope>
    <source>
        <strain evidence="2 3">B17</strain>
    </source>
</reference>
<accession>A0A3N2R7W1</accession>
<evidence type="ECO:0000313" key="3">
    <source>
        <dbReference type="Proteomes" id="UP000268016"/>
    </source>
</evidence>
<organism evidence="2 3">
    <name type="scientific">Histidinibacterium lentulum</name>
    <dbReference type="NCBI Taxonomy" id="2480588"/>
    <lineage>
        <taxon>Bacteria</taxon>
        <taxon>Pseudomonadati</taxon>
        <taxon>Pseudomonadota</taxon>
        <taxon>Alphaproteobacteria</taxon>
        <taxon>Rhodobacterales</taxon>
        <taxon>Paracoccaceae</taxon>
        <taxon>Histidinibacterium</taxon>
    </lineage>
</organism>
<comment type="caution">
    <text evidence="2">The sequence shown here is derived from an EMBL/GenBank/DDBJ whole genome shotgun (WGS) entry which is preliminary data.</text>
</comment>
<sequence>MVPMVFDIAVIALSLAALAYVGRSLMRARPGLAEGAVDAYRDEVLEGPDDGQTLGLLRSALTLRRREPTDEAAAPEVAPGDQDPTPAPRAAAPPAEEHDAGSDSASAAGDDVPAEPAAPASADAPAPEVPKEVLIDICGPGAPEVEVVDLSDPEEVLALEFAEDPTGHLHLLHGRAEAEIEDGIARTAWLDVYLSRSDWLDRRDLDAAGEFPETLASHLLRIDLGRTVTRPDGTVTGAINEDPELYFDREIASEIDFSV</sequence>
<feature type="compositionally biased region" description="Low complexity" evidence="1">
    <location>
        <begin position="102"/>
        <end position="126"/>
    </location>
</feature>
<proteinExistence type="predicted"/>
<protein>
    <submittedName>
        <fullName evidence="2">Uncharacterized protein</fullName>
    </submittedName>
</protein>
<evidence type="ECO:0000313" key="2">
    <source>
        <dbReference type="EMBL" id="ROU03535.1"/>
    </source>
</evidence>
<evidence type="ECO:0000256" key="1">
    <source>
        <dbReference type="SAM" id="MobiDB-lite"/>
    </source>
</evidence>